<gene>
    <name evidence="2" type="ORF">MSYG_3889</name>
</gene>
<evidence type="ECO:0000256" key="1">
    <source>
        <dbReference type="SAM" id="MobiDB-lite"/>
    </source>
</evidence>
<name>A0A1M8AAT1_MALS4</name>
<dbReference type="AlphaFoldDB" id="A0A1M8AAT1"/>
<organism evidence="2 3">
    <name type="scientific">Malassezia sympodialis (strain ATCC 42132)</name>
    <name type="common">Atopic eczema-associated yeast</name>
    <dbReference type="NCBI Taxonomy" id="1230383"/>
    <lineage>
        <taxon>Eukaryota</taxon>
        <taxon>Fungi</taxon>
        <taxon>Dikarya</taxon>
        <taxon>Basidiomycota</taxon>
        <taxon>Ustilaginomycotina</taxon>
        <taxon>Malasseziomycetes</taxon>
        <taxon>Malasseziales</taxon>
        <taxon>Malasseziaceae</taxon>
        <taxon>Malassezia</taxon>
    </lineage>
</organism>
<keyword evidence="3" id="KW-1185">Reference proteome</keyword>
<accession>A0A1M8AAT1</accession>
<evidence type="ECO:0000313" key="2">
    <source>
        <dbReference type="EMBL" id="SHO79540.1"/>
    </source>
</evidence>
<protein>
    <submittedName>
        <fullName evidence="2">Uncharacterized protein</fullName>
    </submittedName>
</protein>
<reference evidence="3" key="1">
    <citation type="journal article" date="2017" name="Nucleic Acids Res.">
        <title>Proteogenomics produces comprehensive and highly accurate protein-coding gene annotation in a complete genome assembly of Malassezia sympodialis.</title>
        <authorList>
            <person name="Zhu Y."/>
            <person name="Engstroem P.G."/>
            <person name="Tellgren-Roth C."/>
            <person name="Baudo C.D."/>
            <person name="Kennell J.C."/>
            <person name="Sun S."/>
            <person name="Billmyre R.B."/>
            <person name="Schroeder M.S."/>
            <person name="Andersson A."/>
            <person name="Holm T."/>
            <person name="Sigurgeirsson B."/>
            <person name="Wu G."/>
            <person name="Sankaranarayanan S.R."/>
            <person name="Siddharthan R."/>
            <person name="Sanyal K."/>
            <person name="Lundeberg J."/>
            <person name="Nystedt B."/>
            <person name="Boekhout T."/>
            <person name="Dawson T.L. Jr."/>
            <person name="Heitman J."/>
            <person name="Scheynius A."/>
            <person name="Lehtioe J."/>
        </authorList>
    </citation>
    <scope>NUCLEOTIDE SEQUENCE [LARGE SCALE GENOMIC DNA]</scope>
    <source>
        <strain evidence="3">ATCC 42132</strain>
    </source>
</reference>
<dbReference type="VEuPathDB" id="FungiDB:MSYG_3889"/>
<sequence>MGSATSKPARKLGAQTAAKVKPGTATPQRQVPSAAELSSRFVKDQSILDDAKDPQLLRNLDALGPVQAKDIRAPVSPSGTMLHVIRARAMADPADETAPTIQGLSASEILHLLTDYKASPSSETLDRLAVEYDVDRTLIGKLVRFVHAPEEQPLP</sequence>
<evidence type="ECO:0000313" key="3">
    <source>
        <dbReference type="Proteomes" id="UP000186303"/>
    </source>
</evidence>
<dbReference type="OMA" id="WIKPNIR"/>
<feature type="region of interest" description="Disordered" evidence="1">
    <location>
        <begin position="1"/>
        <end position="37"/>
    </location>
</feature>
<dbReference type="EMBL" id="LT671826">
    <property type="protein sequence ID" value="SHO79540.1"/>
    <property type="molecule type" value="Genomic_DNA"/>
</dbReference>
<dbReference type="OrthoDB" id="4085451at2759"/>
<proteinExistence type="predicted"/>
<dbReference type="Proteomes" id="UP000186303">
    <property type="component" value="Chromosome 6"/>
</dbReference>